<evidence type="ECO:0000256" key="3">
    <source>
        <dbReference type="ARBA" id="ARBA00022692"/>
    </source>
</evidence>
<proteinExistence type="inferred from homology"/>
<keyword evidence="3 6" id="KW-0812">Transmembrane</keyword>
<dbReference type="Proteomes" id="UP000245125">
    <property type="component" value="Unassembled WGS sequence"/>
</dbReference>
<accession>A0A2U3QK17</accession>
<dbReference type="SUPFAM" id="SSF140478">
    <property type="entry name" value="LemA-like"/>
    <property type="match status" value="1"/>
</dbReference>
<evidence type="ECO:0000313" key="8">
    <source>
        <dbReference type="Proteomes" id="UP000245125"/>
    </source>
</evidence>
<dbReference type="Pfam" id="PF04011">
    <property type="entry name" value="LemA"/>
    <property type="match status" value="1"/>
</dbReference>
<keyword evidence="8" id="KW-1185">Reference proteome</keyword>
<reference evidence="8" key="1">
    <citation type="submission" date="2018-03" db="EMBL/GenBank/DDBJ databases">
        <authorList>
            <person name="Zecchin S."/>
        </authorList>
    </citation>
    <scope>NUCLEOTIDE SEQUENCE [LARGE SCALE GENOMIC DNA]</scope>
</reference>
<protein>
    <recommendedName>
        <fullName evidence="9">LemA family protein</fullName>
    </recommendedName>
</protein>
<dbReference type="PANTHER" id="PTHR34478">
    <property type="entry name" value="PROTEIN LEMA"/>
    <property type="match status" value="1"/>
</dbReference>
<sequence length="110" mass="12298">MAAFIIIVLIVLFGTALLVLLSAIALYARLVKLRATVSFLWSNLRTLLGERHDLTDKTQLREFEDNIAPVASDYNAAVRDYNIAIETFPAQILAKLFHMKKVGSFDTTIS</sequence>
<dbReference type="PANTHER" id="PTHR34478:SF1">
    <property type="entry name" value="PROTEIN LEMA"/>
    <property type="match status" value="1"/>
</dbReference>
<gene>
    <name evidence="7" type="ORF">NBG4_70002</name>
</gene>
<dbReference type="EMBL" id="OUUY01000119">
    <property type="protein sequence ID" value="SPQ01739.1"/>
    <property type="molecule type" value="Genomic_DNA"/>
</dbReference>
<dbReference type="Gene3D" id="1.20.1440.20">
    <property type="entry name" value="LemA-like domain"/>
    <property type="match status" value="1"/>
</dbReference>
<name>A0A2U3QK17_9BACT</name>
<dbReference type="GO" id="GO:0016020">
    <property type="term" value="C:membrane"/>
    <property type="evidence" value="ECO:0007669"/>
    <property type="project" value="UniProtKB-SubCell"/>
</dbReference>
<evidence type="ECO:0000256" key="1">
    <source>
        <dbReference type="ARBA" id="ARBA00004167"/>
    </source>
</evidence>
<comment type="subcellular location">
    <subcellularLocation>
        <location evidence="1">Membrane</location>
        <topology evidence="1">Single-pass membrane protein</topology>
    </subcellularLocation>
</comment>
<evidence type="ECO:0000256" key="2">
    <source>
        <dbReference type="ARBA" id="ARBA00008854"/>
    </source>
</evidence>
<evidence type="ECO:0000313" key="7">
    <source>
        <dbReference type="EMBL" id="SPQ01739.1"/>
    </source>
</evidence>
<evidence type="ECO:0000256" key="6">
    <source>
        <dbReference type="SAM" id="Phobius"/>
    </source>
</evidence>
<dbReference type="InterPro" id="IPR023353">
    <property type="entry name" value="LemA-like_dom_sf"/>
</dbReference>
<dbReference type="InterPro" id="IPR007156">
    <property type="entry name" value="MamQ_LemA"/>
</dbReference>
<comment type="similarity">
    <text evidence="2">Belongs to the LemA family.</text>
</comment>
<evidence type="ECO:0000256" key="4">
    <source>
        <dbReference type="ARBA" id="ARBA00022989"/>
    </source>
</evidence>
<organism evidence="7 8">
    <name type="scientific">Candidatus Sulfobium mesophilum</name>
    <dbReference type="NCBI Taxonomy" id="2016548"/>
    <lineage>
        <taxon>Bacteria</taxon>
        <taxon>Pseudomonadati</taxon>
        <taxon>Nitrospirota</taxon>
        <taxon>Nitrospiria</taxon>
        <taxon>Nitrospirales</taxon>
        <taxon>Nitrospiraceae</taxon>
        <taxon>Candidatus Sulfobium</taxon>
    </lineage>
</organism>
<dbReference type="AlphaFoldDB" id="A0A2U3QK17"/>
<keyword evidence="4 6" id="KW-1133">Transmembrane helix</keyword>
<evidence type="ECO:0000256" key="5">
    <source>
        <dbReference type="ARBA" id="ARBA00023136"/>
    </source>
</evidence>
<evidence type="ECO:0008006" key="9">
    <source>
        <dbReference type="Google" id="ProtNLM"/>
    </source>
</evidence>
<keyword evidence="5 6" id="KW-0472">Membrane</keyword>
<feature type="transmembrane region" description="Helical" evidence="6">
    <location>
        <begin position="6"/>
        <end position="28"/>
    </location>
</feature>
<dbReference type="OrthoDB" id="9804152at2"/>